<dbReference type="PROSITE" id="PS51193">
    <property type="entry name" value="HELICASE_ATP_BIND_2"/>
    <property type="match status" value="1"/>
</dbReference>
<dbReference type="InterPro" id="IPR045028">
    <property type="entry name" value="DinG/Rad3-like"/>
</dbReference>
<evidence type="ECO:0000256" key="1">
    <source>
        <dbReference type="ARBA" id="ARBA00022741"/>
    </source>
</evidence>
<dbReference type="InterPro" id="IPR014013">
    <property type="entry name" value="Helic_SF1/SF2_ATP-bd_DinG/Rad3"/>
</dbReference>
<feature type="region of interest" description="Disordered" evidence="4">
    <location>
        <begin position="156"/>
        <end position="194"/>
    </location>
</feature>
<sequence>MDSSKSKGDKEGVDTDVFEISSDESSTEEERIKNSLPLRNALKQKYSSIKEYININSNPTDSVYKKKDPILLDISMESDSNNSDNFNQLSTLKQGQSCVEKSTSTDINPKRSYEKTAPNVFEISTDTDSDISDDFTQSSCASHAARMTLFSWKKQKRVSADSEDDNNAKRKNMSIVFDNTSESTSKTKQSKIRKLSERQRFTKNKDTLIKYLEPPIPPIISEEIKTKEFPMTDVTQHELIIAGSKVKFPVKPYPCQFAVMNILIQSCTKATHCLVESPTGSGKTLALLCGVLAWQDSYNGE</sequence>
<keyword evidence="7" id="KW-1185">Reference proteome</keyword>
<keyword evidence="1" id="KW-0547">Nucleotide-binding</keyword>
<proteinExistence type="predicted"/>
<name>A0ABD2C0A6_VESMC</name>
<evidence type="ECO:0000313" key="6">
    <source>
        <dbReference type="EMBL" id="KAL2738455.1"/>
    </source>
</evidence>
<dbReference type="Proteomes" id="UP001607303">
    <property type="component" value="Unassembled WGS sequence"/>
</dbReference>
<feature type="compositionally biased region" description="Acidic residues" evidence="4">
    <location>
        <begin position="14"/>
        <end position="27"/>
    </location>
</feature>
<reference evidence="6 7" key="1">
    <citation type="journal article" date="2024" name="Ann. Entomol. Soc. Am.">
        <title>Genomic analyses of the southern and eastern yellowjacket wasps (Hymenoptera: Vespidae) reveal evolutionary signatures of social life.</title>
        <authorList>
            <person name="Catto M.A."/>
            <person name="Caine P.B."/>
            <person name="Orr S.E."/>
            <person name="Hunt B.G."/>
            <person name="Goodisman M.A.D."/>
        </authorList>
    </citation>
    <scope>NUCLEOTIDE SEQUENCE [LARGE SCALE GENOMIC DNA]</scope>
    <source>
        <strain evidence="6">232</strain>
        <tissue evidence="6">Head and thorax</tissue>
    </source>
</reference>
<feature type="domain" description="Helicase ATP-binding" evidence="5">
    <location>
        <begin position="242"/>
        <end position="301"/>
    </location>
</feature>
<dbReference type="PANTHER" id="PTHR11472:SF47">
    <property type="entry name" value="FANCONI ANEMIA GROUP J PROTEIN"/>
    <property type="match status" value="1"/>
</dbReference>
<dbReference type="AlphaFoldDB" id="A0ABD2C0A6"/>
<organism evidence="6 7">
    <name type="scientific">Vespula maculifrons</name>
    <name type="common">Eastern yellow jacket</name>
    <name type="synonym">Wasp</name>
    <dbReference type="NCBI Taxonomy" id="7453"/>
    <lineage>
        <taxon>Eukaryota</taxon>
        <taxon>Metazoa</taxon>
        <taxon>Ecdysozoa</taxon>
        <taxon>Arthropoda</taxon>
        <taxon>Hexapoda</taxon>
        <taxon>Insecta</taxon>
        <taxon>Pterygota</taxon>
        <taxon>Neoptera</taxon>
        <taxon>Endopterygota</taxon>
        <taxon>Hymenoptera</taxon>
        <taxon>Apocrita</taxon>
        <taxon>Aculeata</taxon>
        <taxon>Vespoidea</taxon>
        <taxon>Vespidae</taxon>
        <taxon>Vespinae</taxon>
        <taxon>Vespula</taxon>
    </lineage>
</organism>
<feature type="compositionally biased region" description="Basic and acidic residues" evidence="4">
    <location>
        <begin position="1"/>
        <end position="13"/>
    </location>
</feature>
<dbReference type="PANTHER" id="PTHR11472">
    <property type="entry name" value="DNA REPAIR DEAD HELICASE RAD3/XP-D SUBFAMILY MEMBER"/>
    <property type="match status" value="1"/>
</dbReference>
<evidence type="ECO:0000256" key="4">
    <source>
        <dbReference type="SAM" id="MobiDB-lite"/>
    </source>
</evidence>
<dbReference type="InterPro" id="IPR027417">
    <property type="entry name" value="P-loop_NTPase"/>
</dbReference>
<keyword evidence="3" id="KW-0067">ATP-binding</keyword>
<gene>
    <name evidence="6" type="ORF">V1477_011814</name>
</gene>
<dbReference type="EMBL" id="JAYRBN010000063">
    <property type="protein sequence ID" value="KAL2738455.1"/>
    <property type="molecule type" value="Genomic_DNA"/>
</dbReference>
<dbReference type="GO" id="GO:0016787">
    <property type="term" value="F:hydrolase activity"/>
    <property type="evidence" value="ECO:0007669"/>
    <property type="project" value="UniProtKB-KW"/>
</dbReference>
<dbReference type="GO" id="GO:0005524">
    <property type="term" value="F:ATP binding"/>
    <property type="evidence" value="ECO:0007669"/>
    <property type="project" value="UniProtKB-KW"/>
</dbReference>
<protein>
    <submittedName>
        <fullName evidence="6">Fanconi anemia group J protein isoform X3</fullName>
    </submittedName>
</protein>
<evidence type="ECO:0000313" key="7">
    <source>
        <dbReference type="Proteomes" id="UP001607303"/>
    </source>
</evidence>
<evidence type="ECO:0000256" key="2">
    <source>
        <dbReference type="ARBA" id="ARBA00022801"/>
    </source>
</evidence>
<dbReference type="Gene3D" id="3.40.50.300">
    <property type="entry name" value="P-loop containing nucleotide triphosphate hydrolases"/>
    <property type="match status" value="1"/>
</dbReference>
<comment type="caution">
    <text evidence="6">The sequence shown here is derived from an EMBL/GenBank/DDBJ whole genome shotgun (WGS) entry which is preliminary data.</text>
</comment>
<feature type="region of interest" description="Disordered" evidence="4">
    <location>
        <begin position="1"/>
        <end position="32"/>
    </location>
</feature>
<evidence type="ECO:0000259" key="5">
    <source>
        <dbReference type="PROSITE" id="PS51193"/>
    </source>
</evidence>
<accession>A0ABD2C0A6</accession>
<keyword evidence="2" id="KW-0378">Hydrolase</keyword>
<evidence type="ECO:0000256" key="3">
    <source>
        <dbReference type="ARBA" id="ARBA00022840"/>
    </source>
</evidence>
<dbReference type="SUPFAM" id="SSF52540">
    <property type="entry name" value="P-loop containing nucleoside triphosphate hydrolases"/>
    <property type="match status" value="1"/>
</dbReference>